<reference evidence="4 5" key="1">
    <citation type="submission" date="2015-06" db="EMBL/GenBank/DDBJ databases">
        <title>Draft genome sequence of the purine-degrading Clostridium cylindrosporum HC-1 (DSM 605).</title>
        <authorList>
            <person name="Poehlein A."/>
            <person name="Schiel-Bengelsdorf B."/>
            <person name="Bengelsdorf F."/>
            <person name="Daniel R."/>
            <person name="Duerre P."/>
        </authorList>
    </citation>
    <scope>NUCLEOTIDE SEQUENCE [LARGE SCALE GENOMIC DNA]</scope>
    <source>
        <strain evidence="4 5">DSM 605</strain>
    </source>
</reference>
<feature type="domain" description="Nitroreductase" evidence="3">
    <location>
        <begin position="75"/>
        <end position="158"/>
    </location>
</feature>
<protein>
    <submittedName>
        <fullName evidence="4">Nitroreductase</fullName>
    </submittedName>
</protein>
<evidence type="ECO:0000313" key="5">
    <source>
        <dbReference type="Proteomes" id="UP000036756"/>
    </source>
</evidence>
<proteinExistence type="inferred from homology"/>
<dbReference type="PANTHER" id="PTHR43673:SF10">
    <property type="entry name" value="NADH DEHYDROGENASE_NAD(P)H NITROREDUCTASE XCC3605-RELATED"/>
    <property type="match status" value="1"/>
</dbReference>
<dbReference type="AlphaFoldDB" id="A0A0J8DBH0"/>
<dbReference type="Pfam" id="PF00881">
    <property type="entry name" value="Nitroreductase"/>
    <property type="match status" value="2"/>
</dbReference>
<accession>A0A0J8DBH0</accession>
<keyword evidence="2" id="KW-0560">Oxidoreductase</keyword>
<evidence type="ECO:0000256" key="2">
    <source>
        <dbReference type="ARBA" id="ARBA00023002"/>
    </source>
</evidence>
<dbReference type="GO" id="GO:0016491">
    <property type="term" value="F:oxidoreductase activity"/>
    <property type="evidence" value="ECO:0007669"/>
    <property type="project" value="UniProtKB-KW"/>
</dbReference>
<sequence length="195" mass="22811">MILLCRDVKYNVLDEIQRRWSPRAFSNEKVNIDDIYGVLEAARLAPSCYNEQPWRYIIAFEEEDLKVMRDLIDKSNRVWADNAPVLIAFLSKRRFKHNTRENYWHMFDVGASWGYLTIEAQSRGLITRGIGGFNMTRARRVLNVPYNYDIVTLVAMGKQGDVNILPEDLRVKEVPSERMDLSEILHIGKFRKGEE</sequence>
<name>A0A0J8DBH0_CLOCY</name>
<evidence type="ECO:0000256" key="1">
    <source>
        <dbReference type="ARBA" id="ARBA00007118"/>
    </source>
</evidence>
<evidence type="ECO:0000313" key="4">
    <source>
        <dbReference type="EMBL" id="KMT21643.1"/>
    </source>
</evidence>
<dbReference type="SUPFAM" id="SSF55469">
    <property type="entry name" value="FMN-dependent nitroreductase-like"/>
    <property type="match status" value="1"/>
</dbReference>
<dbReference type="Proteomes" id="UP000036756">
    <property type="component" value="Unassembled WGS sequence"/>
</dbReference>
<dbReference type="STRING" id="1121307.CLCY_2c04050"/>
<dbReference type="InterPro" id="IPR029479">
    <property type="entry name" value="Nitroreductase"/>
</dbReference>
<dbReference type="PANTHER" id="PTHR43673">
    <property type="entry name" value="NAD(P)H NITROREDUCTASE YDGI-RELATED"/>
    <property type="match status" value="1"/>
</dbReference>
<dbReference type="EMBL" id="LFVU01000027">
    <property type="protein sequence ID" value="KMT21643.1"/>
    <property type="molecule type" value="Genomic_DNA"/>
</dbReference>
<comment type="caution">
    <text evidence="4">The sequence shown here is derived from an EMBL/GenBank/DDBJ whole genome shotgun (WGS) entry which is preliminary data.</text>
</comment>
<dbReference type="InterPro" id="IPR000415">
    <property type="entry name" value="Nitroreductase-like"/>
</dbReference>
<dbReference type="PATRIC" id="fig|1121307.3.peg.1263"/>
<feature type="domain" description="Nitroreductase" evidence="3">
    <location>
        <begin position="16"/>
        <end position="70"/>
    </location>
</feature>
<evidence type="ECO:0000259" key="3">
    <source>
        <dbReference type="Pfam" id="PF00881"/>
    </source>
</evidence>
<dbReference type="CDD" id="cd02138">
    <property type="entry name" value="TdsD-like"/>
    <property type="match status" value="1"/>
</dbReference>
<keyword evidence="5" id="KW-1185">Reference proteome</keyword>
<dbReference type="Gene3D" id="3.40.109.10">
    <property type="entry name" value="NADH Oxidase"/>
    <property type="match status" value="1"/>
</dbReference>
<gene>
    <name evidence="4" type="ORF">CLCY_2c04050</name>
</gene>
<organism evidence="4 5">
    <name type="scientific">Clostridium cylindrosporum DSM 605</name>
    <dbReference type="NCBI Taxonomy" id="1121307"/>
    <lineage>
        <taxon>Bacteria</taxon>
        <taxon>Bacillati</taxon>
        <taxon>Bacillota</taxon>
        <taxon>Clostridia</taxon>
        <taxon>Eubacteriales</taxon>
        <taxon>Clostridiaceae</taxon>
        <taxon>Clostridium</taxon>
    </lineage>
</organism>
<comment type="similarity">
    <text evidence="1">Belongs to the nitroreductase family.</text>
</comment>